<reference evidence="2" key="1">
    <citation type="submission" date="2022-11" db="EMBL/GenBank/DDBJ databases">
        <authorList>
            <person name="Petersen C."/>
        </authorList>
    </citation>
    <scope>NUCLEOTIDE SEQUENCE</scope>
    <source>
        <strain evidence="2">IBT 26290</strain>
    </source>
</reference>
<name>A0A9W9I4B4_9EURO</name>
<comment type="caution">
    <text evidence="2">The sequence shown here is derived from an EMBL/GenBank/DDBJ whole genome shotgun (WGS) entry which is preliminary data.</text>
</comment>
<protein>
    <submittedName>
        <fullName evidence="2">Uncharacterized protein</fullName>
    </submittedName>
</protein>
<dbReference type="Proteomes" id="UP001149163">
    <property type="component" value="Unassembled WGS sequence"/>
</dbReference>
<keyword evidence="3" id="KW-1185">Reference proteome</keyword>
<reference evidence="2" key="2">
    <citation type="journal article" date="2023" name="IMA Fungus">
        <title>Comparative genomic study of the Penicillium genus elucidates a diverse pangenome and 15 lateral gene transfer events.</title>
        <authorList>
            <person name="Petersen C."/>
            <person name="Sorensen T."/>
            <person name="Nielsen M.R."/>
            <person name="Sondergaard T.E."/>
            <person name="Sorensen J.L."/>
            <person name="Fitzpatrick D.A."/>
            <person name="Frisvad J.C."/>
            <person name="Nielsen K.L."/>
        </authorList>
    </citation>
    <scope>NUCLEOTIDE SEQUENCE</scope>
    <source>
        <strain evidence="2">IBT 26290</strain>
    </source>
</reference>
<dbReference type="RefSeq" id="XP_056542770.1">
    <property type="nucleotide sequence ID" value="XM_056687215.1"/>
</dbReference>
<evidence type="ECO:0000313" key="2">
    <source>
        <dbReference type="EMBL" id="KAJ5166309.1"/>
    </source>
</evidence>
<dbReference type="OrthoDB" id="8062037at2759"/>
<dbReference type="GeneID" id="81426391"/>
<dbReference type="AlphaFoldDB" id="A0A9W9I4B4"/>
<feature type="transmembrane region" description="Helical" evidence="1">
    <location>
        <begin position="12"/>
        <end position="35"/>
    </location>
</feature>
<keyword evidence="1" id="KW-1133">Transmembrane helix</keyword>
<sequence length="112" mass="12725">MAGDNLPQGEVIGIVIGAIVLFGIISIVPIIIMFLHRRRAANRAANETHNRTSPMQQTCVEQWLEEQNVSSDIERYAHDTWYVVNLFHRFATSRIYVGPSLDAVLARKSRMM</sequence>
<keyword evidence="1" id="KW-0472">Membrane</keyword>
<keyword evidence="1" id="KW-0812">Transmembrane</keyword>
<proteinExistence type="predicted"/>
<evidence type="ECO:0000313" key="3">
    <source>
        <dbReference type="Proteomes" id="UP001149163"/>
    </source>
</evidence>
<gene>
    <name evidence="2" type="ORF">N7482_005090</name>
</gene>
<dbReference type="EMBL" id="JAPQKN010000003">
    <property type="protein sequence ID" value="KAJ5166309.1"/>
    <property type="molecule type" value="Genomic_DNA"/>
</dbReference>
<accession>A0A9W9I4B4</accession>
<organism evidence="2 3">
    <name type="scientific">Penicillium canariense</name>
    <dbReference type="NCBI Taxonomy" id="189055"/>
    <lineage>
        <taxon>Eukaryota</taxon>
        <taxon>Fungi</taxon>
        <taxon>Dikarya</taxon>
        <taxon>Ascomycota</taxon>
        <taxon>Pezizomycotina</taxon>
        <taxon>Eurotiomycetes</taxon>
        <taxon>Eurotiomycetidae</taxon>
        <taxon>Eurotiales</taxon>
        <taxon>Aspergillaceae</taxon>
        <taxon>Penicillium</taxon>
    </lineage>
</organism>
<evidence type="ECO:0000256" key="1">
    <source>
        <dbReference type="SAM" id="Phobius"/>
    </source>
</evidence>